<dbReference type="SMART" id="SM00387">
    <property type="entry name" value="HATPase_c"/>
    <property type="match status" value="1"/>
</dbReference>
<evidence type="ECO:0000256" key="2">
    <source>
        <dbReference type="ARBA" id="ARBA00012438"/>
    </source>
</evidence>
<evidence type="ECO:0000259" key="10">
    <source>
        <dbReference type="PROSITE" id="PS50112"/>
    </source>
</evidence>
<dbReference type="OrthoDB" id="230688at2157"/>
<dbReference type="SMART" id="SM00448">
    <property type="entry name" value="REC"/>
    <property type="match status" value="1"/>
</dbReference>
<evidence type="ECO:0000313" key="12">
    <source>
        <dbReference type="EMBL" id="EHQ36162.1"/>
    </source>
</evidence>
<organism evidence="12 13">
    <name type="scientific">Methanoplanus limicola DSM 2279</name>
    <dbReference type="NCBI Taxonomy" id="937775"/>
    <lineage>
        <taxon>Archaea</taxon>
        <taxon>Methanobacteriati</taxon>
        <taxon>Methanobacteriota</taxon>
        <taxon>Stenosarchaea group</taxon>
        <taxon>Methanomicrobia</taxon>
        <taxon>Methanomicrobiales</taxon>
        <taxon>Methanomicrobiaceae</taxon>
        <taxon>Methanoplanus</taxon>
    </lineage>
</organism>
<dbReference type="InterPro" id="IPR001610">
    <property type="entry name" value="PAC"/>
</dbReference>
<feature type="domain" description="PAS" evidence="10">
    <location>
        <begin position="140"/>
        <end position="185"/>
    </location>
</feature>
<evidence type="ECO:0000259" key="11">
    <source>
        <dbReference type="PROSITE" id="PS50113"/>
    </source>
</evidence>
<dbReference type="Pfam" id="PF08447">
    <property type="entry name" value="PAS_3"/>
    <property type="match status" value="1"/>
</dbReference>
<comment type="catalytic activity">
    <reaction evidence="1">
        <text>ATP + protein L-histidine = ADP + protein N-phospho-L-histidine.</text>
        <dbReference type="EC" id="2.7.13.3"/>
    </reaction>
</comment>
<dbReference type="Gene3D" id="3.40.50.2300">
    <property type="match status" value="1"/>
</dbReference>
<feature type="domain" description="Histidine kinase" evidence="8">
    <location>
        <begin position="1024"/>
        <end position="1122"/>
    </location>
</feature>
<dbReference type="SMART" id="SM00086">
    <property type="entry name" value="PAC"/>
    <property type="match status" value="5"/>
</dbReference>
<keyword evidence="5 12" id="KW-0418">Kinase</keyword>
<dbReference type="Pfam" id="PF00072">
    <property type="entry name" value="Response_reg"/>
    <property type="match status" value="1"/>
</dbReference>
<dbReference type="PROSITE" id="PS50109">
    <property type="entry name" value="HIS_KIN"/>
    <property type="match status" value="1"/>
</dbReference>
<dbReference type="InterPro" id="IPR052162">
    <property type="entry name" value="Sensor_kinase/Photoreceptor"/>
</dbReference>
<dbReference type="Pfam" id="PF00989">
    <property type="entry name" value="PAS"/>
    <property type="match status" value="2"/>
</dbReference>
<dbReference type="InterPro" id="IPR036890">
    <property type="entry name" value="HATPase_C_sf"/>
</dbReference>
<evidence type="ECO:0000256" key="1">
    <source>
        <dbReference type="ARBA" id="ARBA00000085"/>
    </source>
</evidence>
<dbReference type="GO" id="GO:0004673">
    <property type="term" value="F:protein histidine kinase activity"/>
    <property type="evidence" value="ECO:0007669"/>
    <property type="project" value="UniProtKB-EC"/>
</dbReference>
<dbReference type="InterPro" id="IPR005467">
    <property type="entry name" value="His_kinase_dom"/>
</dbReference>
<feature type="domain" description="PAC" evidence="11">
    <location>
        <begin position="346"/>
        <end position="413"/>
    </location>
</feature>
<dbReference type="Proteomes" id="UP000005741">
    <property type="component" value="Chromosome"/>
</dbReference>
<dbReference type="InterPro" id="IPR013656">
    <property type="entry name" value="PAS_4"/>
</dbReference>
<dbReference type="PANTHER" id="PTHR43304">
    <property type="entry name" value="PHYTOCHROME-LIKE PROTEIN CPH1"/>
    <property type="match status" value="1"/>
</dbReference>
<dbReference type="Gene3D" id="3.30.565.10">
    <property type="entry name" value="Histidine kinase-like ATPase, C-terminal domain"/>
    <property type="match status" value="1"/>
</dbReference>
<dbReference type="Pfam" id="PF08448">
    <property type="entry name" value="PAS_4"/>
    <property type="match status" value="2"/>
</dbReference>
<dbReference type="GO" id="GO:0000160">
    <property type="term" value="P:phosphorelay signal transduction system"/>
    <property type="evidence" value="ECO:0007669"/>
    <property type="project" value="InterPro"/>
</dbReference>
<dbReference type="CDD" id="cd00130">
    <property type="entry name" value="PAS"/>
    <property type="match status" value="5"/>
</dbReference>
<dbReference type="InterPro" id="IPR013767">
    <property type="entry name" value="PAS_fold"/>
</dbReference>
<dbReference type="PROSITE" id="PS50113">
    <property type="entry name" value="PAC"/>
    <property type="match status" value="4"/>
</dbReference>
<dbReference type="InterPro" id="IPR000700">
    <property type="entry name" value="PAS-assoc_C"/>
</dbReference>
<dbReference type="Gene3D" id="3.30.450.20">
    <property type="entry name" value="PAS domain"/>
    <property type="match status" value="6"/>
</dbReference>
<feature type="modified residue" description="4-aspartylphosphate" evidence="6">
    <location>
        <position position="59"/>
    </location>
</feature>
<dbReference type="EMBL" id="CM001436">
    <property type="protein sequence ID" value="EHQ36162.1"/>
    <property type="molecule type" value="Genomic_DNA"/>
</dbReference>
<feature type="domain" description="Response regulatory" evidence="9">
    <location>
        <begin position="9"/>
        <end position="124"/>
    </location>
</feature>
<dbReference type="SUPFAM" id="SSF55874">
    <property type="entry name" value="ATPase domain of HSP90 chaperone/DNA topoisomerase II/histidine kinase"/>
    <property type="match status" value="1"/>
</dbReference>
<accession>H1Z070</accession>
<dbReference type="GO" id="GO:0006355">
    <property type="term" value="P:regulation of DNA-templated transcription"/>
    <property type="evidence" value="ECO:0007669"/>
    <property type="project" value="InterPro"/>
</dbReference>
<sequence>MADSDNKISLLYVDDEAVLIDIMKAFIQQYSEFTLDSANCAAEGLIKLNTNHYDAVISDYQMPETDGIEFLTEIRNTGNEIPFILYTGKGREEVAIKALNAGADYYLQKGVNPKVSITELVNFVRHAVAKNKAEKAVREQKSKMADVMNFLPDATFAIDNSGKVIAWNRSMEKITGISAGDMLGRESYEYSLSFYGKKRPFLTDIVLNKHLVRDSDYFILYPDDEKLIAETFAPELYGGKGAYIRCTASVLYNSSGEITGAIESVRDISDEKSAEKERSELIKKLREQKSLIDAVFDVTPVNFYVYERDMKFRYVCTKGAEQIGMKPEEMTGRTWRELNMPAELLEPLEEKIKEVFETGEVFSAYTTYPTVLGNRYYQYELSPIKDVNGGVDAVVSTAIDITDIKEAEEALRQNEIQLKEIIDNIEDIFYRTDSSGKITHINSSAHKILGYSSPDEIIGLQVEELYASPEKREELKSLLEKNGTVSDYDVCFRNKDGTLIDLSVNSHQIYDRYGQICGVEGIIRDISSRKSAEKETVRIIEKLRNKDCLINTVFSASPVYYYVYDRDLNFVYASPGGAEVLGVTPEEIIGKKKSENSRNVDFAGIYDDNLRKVFATGRKISGEATYSSAEGIRHFIYELSPVTGKDGLNEFVVSTAIDITGYKEKEDLYKTIFENTGTAMVFIDEHAIRDYNEELKRICGYDDDTLRECSDLRRYIPEEELKKIREYYSLRLTDPASVPDSHEFSFIHKNGEIRDAVINIGIIPETEKTVVSIRDITREKQSERELREARETLNFAIDGTNLGLWDRDLITNKVFHNDNWADMFGYSSCEIEDDFRFWKENIHPDDLPLVYRAHKDHLSGKTEIFDIVCRMRHRNGSWIWINSKGRVVEWDKNGHALRMVGLNMDITRLKETEEALRQANDKLSLLSSITRHDTFNKITGILLSVDLLKESLAGTDMVSNLEYIEGLVDAISEELEFARDYEDIGSLDLLWQDFAGYLSNEKIPRGIFVSADFSGIEILADPMLGKVVHNLIDNAVRHGNGVTEITVTHRFTPEGFMIIWEDNGTGILEGLKERIFERGYGTNTGLGLFLVREILSISGITIRENGARGSGARFEILVPDGYYRQSI</sequence>
<dbReference type="PANTHER" id="PTHR43304:SF1">
    <property type="entry name" value="PAC DOMAIN-CONTAINING PROTEIN"/>
    <property type="match status" value="1"/>
</dbReference>
<keyword evidence="7" id="KW-0175">Coiled coil</keyword>
<dbReference type="InParanoid" id="H1Z070"/>
<dbReference type="EC" id="2.7.13.3" evidence="2"/>
<dbReference type="InterPro" id="IPR000014">
    <property type="entry name" value="PAS"/>
</dbReference>
<keyword evidence="3 6" id="KW-0597">Phosphoprotein</keyword>
<reference evidence="12 13" key="1">
    <citation type="submission" date="2011-10" db="EMBL/GenBank/DDBJ databases">
        <title>The Improved High-Quality Draft genome of Methanoplanus limicola DSM 2279.</title>
        <authorList>
            <consortium name="US DOE Joint Genome Institute (JGI-PGF)"/>
            <person name="Lucas S."/>
            <person name="Copeland A."/>
            <person name="Lapidus A."/>
            <person name="Glavina del Rio T."/>
            <person name="Dalin E."/>
            <person name="Tice H."/>
            <person name="Bruce D."/>
            <person name="Goodwin L."/>
            <person name="Pitluck S."/>
            <person name="Peters L."/>
            <person name="Mikhailova N."/>
            <person name="Lu M."/>
            <person name="Kyrpides N."/>
            <person name="Mavromatis K."/>
            <person name="Ivanova N."/>
            <person name="Markowitz V."/>
            <person name="Cheng J.-F."/>
            <person name="Hugenholtz P."/>
            <person name="Woyke T."/>
            <person name="Wu D."/>
            <person name="Wirth R."/>
            <person name="Brambilla E.-M."/>
            <person name="Klenk H.-P."/>
            <person name="Eisen J.A."/>
        </authorList>
    </citation>
    <scope>NUCLEOTIDE SEQUENCE [LARGE SCALE GENOMIC DNA]</scope>
    <source>
        <strain evidence="12 13">DSM 2279</strain>
    </source>
</reference>
<dbReference type="InterPro" id="IPR013655">
    <property type="entry name" value="PAS_fold_3"/>
</dbReference>
<dbReference type="PROSITE" id="PS50110">
    <property type="entry name" value="RESPONSE_REGULATORY"/>
    <property type="match status" value="1"/>
</dbReference>
<evidence type="ECO:0000256" key="3">
    <source>
        <dbReference type="ARBA" id="ARBA00022553"/>
    </source>
</evidence>
<dbReference type="SMART" id="SM00091">
    <property type="entry name" value="PAS"/>
    <property type="match status" value="6"/>
</dbReference>
<feature type="coiled-coil region" evidence="7">
    <location>
        <begin position="902"/>
        <end position="929"/>
    </location>
</feature>
<dbReference type="PROSITE" id="PS50112">
    <property type="entry name" value="PAS"/>
    <property type="match status" value="3"/>
</dbReference>
<keyword evidence="4" id="KW-0808">Transferase</keyword>
<dbReference type="InterPro" id="IPR001789">
    <property type="entry name" value="Sig_transdc_resp-reg_receiver"/>
</dbReference>
<gene>
    <name evidence="12" type="ORF">Metlim_2077</name>
</gene>
<dbReference type="NCBIfam" id="TIGR00229">
    <property type="entry name" value="sensory_box"/>
    <property type="match status" value="6"/>
</dbReference>
<name>H1Z070_9EURY</name>
<evidence type="ECO:0000259" key="8">
    <source>
        <dbReference type="PROSITE" id="PS50109"/>
    </source>
</evidence>
<protein>
    <recommendedName>
        <fullName evidence="2">histidine kinase</fullName>
        <ecNumber evidence="2">2.7.13.3</ecNumber>
    </recommendedName>
</protein>
<evidence type="ECO:0000256" key="6">
    <source>
        <dbReference type="PROSITE-ProRule" id="PRU00169"/>
    </source>
</evidence>
<dbReference type="InterPro" id="IPR003594">
    <property type="entry name" value="HATPase_dom"/>
</dbReference>
<dbReference type="SUPFAM" id="SSF55785">
    <property type="entry name" value="PYP-like sensor domain (PAS domain)"/>
    <property type="match status" value="6"/>
</dbReference>
<dbReference type="RefSeq" id="WP_004078415.1">
    <property type="nucleotide sequence ID" value="NZ_CM001436.1"/>
</dbReference>
<evidence type="ECO:0000313" key="13">
    <source>
        <dbReference type="Proteomes" id="UP000005741"/>
    </source>
</evidence>
<dbReference type="CDD" id="cd00156">
    <property type="entry name" value="REC"/>
    <property type="match status" value="1"/>
</dbReference>
<evidence type="ECO:0000256" key="5">
    <source>
        <dbReference type="ARBA" id="ARBA00022777"/>
    </source>
</evidence>
<dbReference type="Pfam" id="PF13188">
    <property type="entry name" value="PAS_8"/>
    <property type="match status" value="1"/>
</dbReference>
<dbReference type="CDD" id="cd00075">
    <property type="entry name" value="HATPase"/>
    <property type="match status" value="1"/>
</dbReference>
<dbReference type="SUPFAM" id="SSF52172">
    <property type="entry name" value="CheY-like"/>
    <property type="match status" value="1"/>
</dbReference>
<keyword evidence="13" id="KW-1185">Reference proteome</keyword>
<feature type="domain" description="PAC" evidence="11">
    <location>
        <begin position="221"/>
        <end position="280"/>
    </location>
</feature>
<dbReference type="HOGENOM" id="CLU_000445_114_58_2"/>
<feature type="domain" description="PAS" evidence="10">
    <location>
        <begin position="414"/>
        <end position="455"/>
    </location>
</feature>
<dbReference type="InterPro" id="IPR035965">
    <property type="entry name" value="PAS-like_dom_sf"/>
</dbReference>
<evidence type="ECO:0000256" key="4">
    <source>
        <dbReference type="ARBA" id="ARBA00022679"/>
    </source>
</evidence>
<dbReference type="InterPro" id="IPR011006">
    <property type="entry name" value="CheY-like_superfamily"/>
</dbReference>
<feature type="domain" description="PAC" evidence="11">
    <location>
        <begin position="486"/>
        <end position="538"/>
    </location>
</feature>
<feature type="domain" description="PAC" evidence="11">
    <location>
        <begin position="865"/>
        <end position="918"/>
    </location>
</feature>
<dbReference type="AlphaFoldDB" id="H1Z070"/>
<dbReference type="Pfam" id="PF02518">
    <property type="entry name" value="HATPase_c"/>
    <property type="match status" value="1"/>
</dbReference>
<evidence type="ECO:0000259" key="9">
    <source>
        <dbReference type="PROSITE" id="PS50110"/>
    </source>
</evidence>
<evidence type="ECO:0000256" key="7">
    <source>
        <dbReference type="SAM" id="Coils"/>
    </source>
</evidence>
<feature type="domain" description="PAS" evidence="10">
    <location>
        <begin position="546"/>
        <end position="591"/>
    </location>
</feature>
<proteinExistence type="predicted"/>
<dbReference type="STRING" id="937775.Metlim_2077"/>